<reference evidence="1 2" key="1">
    <citation type="journal article" date="2019" name="Int. J. Syst. Evol. Microbiol.">
        <title>The Global Catalogue of Microorganisms (GCM) 10K type strain sequencing project: providing services to taxonomists for standard genome sequencing and annotation.</title>
        <authorList>
            <consortium name="The Broad Institute Genomics Platform"/>
            <consortium name="The Broad Institute Genome Sequencing Center for Infectious Disease"/>
            <person name="Wu L."/>
            <person name="Ma J."/>
        </authorList>
    </citation>
    <scope>NUCLEOTIDE SEQUENCE [LARGE SCALE GENOMIC DNA]</scope>
    <source>
        <strain evidence="1 2">JCM 3380</strain>
    </source>
</reference>
<accession>A0ABN0UJ81</accession>
<evidence type="ECO:0000313" key="2">
    <source>
        <dbReference type="Proteomes" id="UP001500416"/>
    </source>
</evidence>
<sequence length="229" mass="24495">MADHAPDWVIDTRSAVRRASDAKQAHEDLRVISEAARDLSRLLEQLEGLTAAAEVGLGTWWKGIAVPSGLETALETVESEPDRRQIAVVVRELKQFNTRARNSVDSAWSEYVEARAGDAAALRDLVDVLAGSGTFAVAGKLRDVLVELPTLRRQTPDAAAVARLDEVVTLAEEFEESLPKAVKDFVSAAAQGGASVGLLNAEVLSWLHDHGVVGNFKVVAGSPVEVPRG</sequence>
<evidence type="ECO:0000313" key="1">
    <source>
        <dbReference type="EMBL" id="GAA0251956.1"/>
    </source>
</evidence>
<dbReference type="Proteomes" id="UP001500416">
    <property type="component" value="Unassembled WGS sequence"/>
</dbReference>
<keyword evidence="2" id="KW-1185">Reference proteome</keyword>
<gene>
    <name evidence="1" type="ORF">GCM10010492_60530</name>
</gene>
<dbReference type="EMBL" id="BAAABU010000019">
    <property type="protein sequence ID" value="GAA0251956.1"/>
    <property type="molecule type" value="Genomic_DNA"/>
</dbReference>
<organism evidence="1 2">
    <name type="scientific">Saccharothrix mutabilis subsp. mutabilis</name>
    <dbReference type="NCBI Taxonomy" id="66855"/>
    <lineage>
        <taxon>Bacteria</taxon>
        <taxon>Bacillati</taxon>
        <taxon>Actinomycetota</taxon>
        <taxon>Actinomycetes</taxon>
        <taxon>Pseudonocardiales</taxon>
        <taxon>Pseudonocardiaceae</taxon>
        <taxon>Saccharothrix</taxon>
    </lineage>
</organism>
<comment type="caution">
    <text evidence="1">The sequence shown here is derived from an EMBL/GenBank/DDBJ whole genome shotgun (WGS) entry which is preliminary data.</text>
</comment>
<name>A0ABN0UJ81_9PSEU</name>
<dbReference type="RefSeq" id="WP_343937349.1">
    <property type="nucleotide sequence ID" value="NZ_BAAABU010000019.1"/>
</dbReference>
<protein>
    <submittedName>
        <fullName evidence="1">Uncharacterized protein</fullName>
    </submittedName>
</protein>
<proteinExistence type="predicted"/>